<evidence type="ECO:0000256" key="8">
    <source>
        <dbReference type="ARBA" id="ARBA00022692"/>
    </source>
</evidence>
<evidence type="ECO:0000256" key="18">
    <source>
        <dbReference type="ARBA" id="ARBA00024631"/>
    </source>
</evidence>
<dbReference type="InterPro" id="IPR007241">
    <property type="entry name" value="Autophagy-rel_prot_9"/>
</dbReference>
<evidence type="ECO:0000256" key="12">
    <source>
        <dbReference type="ARBA" id="ARBA00023055"/>
    </source>
</evidence>
<dbReference type="PANTHER" id="PTHR13038">
    <property type="entry name" value="APG9 AUTOPHAGY 9"/>
    <property type="match status" value="1"/>
</dbReference>
<evidence type="ECO:0000256" key="13">
    <source>
        <dbReference type="ARBA" id="ARBA00023136"/>
    </source>
</evidence>
<dbReference type="GO" id="GO:0061709">
    <property type="term" value="P:reticulophagy"/>
    <property type="evidence" value="ECO:0007669"/>
    <property type="project" value="TreeGrafter"/>
</dbReference>
<dbReference type="OrthoDB" id="2020634at2759"/>
<reference evidence="22" key="2">
    <citation type="submission" date="2015-01" db="EMBL/GenBank/DDBJ databases">
        <title>Evolutionary Origins and Diversification of the Mycorrhizal Mutualists.</title>
        <authorList>
            <consortium name="DOE Joint Genome Institute"/>
            <consortium name="Mycorrhizal Genomics Consortium"/>
            <person name="Kohler A."/>
            <person name="Kuo A."/>
            <person name="Nagy L.G."/>
            <person name="Floudas D."/>
            <person name="Copeland A."/>
            <person name="Barry K.W."/>
            <person name="Cichocki N."/>
            <person name="Veneault-Fourrey C."/>
            <person name="LaButti K."/>
            <person name="Lindquist E.A."/>
            <person name="Lipzen A."/>
            <person name="Lundell T."/>
            <person name="Morin E."/>
            <person name="Murat C."/>
            <person name="Riley R."/>
            <person name="Ohm R."/>
            <person name="Sun H."/>
            <person name="Tunlid A."/>
            <person name="Henrissat B."/>
            <person name="Grigoriev I.V."/>
            <person name="Hibbett D.S."/>
            <person name="Martin F."/>
        </authorList>
    </citation>
    <scope>NUCLEOTIDE SEQUENCE [LARGE SCALE GENOMIC DNA]</scope>
    <source>
        <strain evidence="22">F 1598</strain>
    </source>
</reference>
<evidence type="ECO:0000256" key="6">
    <source>
        <dbReference type="ARBA" id="ARBA00018074"/>
    </source>
</evidence>
<dbReference type="Proteomes" id="UP000054166">
    <property type="component" value="Unassembled WGS sequence"/>
</dbReference>
<feature type="transmembrane region" description="Helical" evidence="19">
    <location>
        <begin position="252"/>
        <end position="274"/>
    </location>
</feature>
<keyword evidence="9 19" id="KW-1133">Transmembrane helix</keyword>
<dbReference type="PANTHER" id="PTHR13038:SF10">
    <property type="entry name" value="AUTOPHAGY-RELATED PROTEIN 9"/>
    <property type="match status" value="1"/>
</dbReference>
<accession>A0A0C3F9Z2</accession>
<evidence type="ECO:0000313" key="22">
    <source>
        <dbReference type="Proteomes" id="UP000054166"/>
    </source>
</evidence>
<dbReference type="GO" id="GO:0034497">
    <property type="term" value="P:protein localization to phagophore assembly site"/>
    <property type="evidence" value="ECO:0007669"/>
    <property type="project" value="TreeGrafter"/>
</dbReference>
<comment type="catalytic activity">
    <reaction evidence="16">
        <text>a 1,2-diacyl-sn-glycero-3-phosphoethanolamine(in) = a 1,2-diacyl-sn-glycero-3-phosphoethanolamine(out)</text>
        <dbReference type="Rhea" id="RHEA:38895"/>
        <dbReference type="ChEBI" id="CHEBI:64612"/>
    </reaction>
</comment>
<dbReference type="GO" id="GO:0034045">
    <property type="term" value="C:phagophore assembly site membrane"/>
    <property type="evidence" value="ECO:0007669"/>
    <property type="project" value="UniProtKB-SubCell"/>
</dbReference>
<evidence type="ECO:0000256" key="1">
    <source>
        <dbReference type="ARBA" id="ARBA00004439"/>
    </source>
</evidence>
<evidence type="ECO:0000256" key="7">
    <source>
        <dbReference type="ARBA" id="ARBA00022448"/>
    </source>
</evidence>
<evidence type="ECO:0000256" key="4">
    <source>
        <dbReference type="ARBA" id="ARBA00004653"/>
    </source>
</evidence>
<comment type="catalytic activity">
    <reaction evidence="18">
        <text>a 1,2-diacyl-sn-glycero-3-phosphocholine(in) = a 1,2-diacyl-sn-glycero-3-phosphocholine(out)</text>
        <dbReference type="Rhea" id="RHEA:38571"/>
        <dbReference type="ChEBI" id="CHEBI:57643"/>
    </reaction>
</comment>
<evidence type="ECO:0000313" key="21">
    <source>
        <dbReference type="EMBL" id="KIM81480.1"/>
    </source>
</evidence>
<protein>
    <recommendedName>
        <fullName evidence="6 19">Autophagy-related protein 9</fullName>
    </recommendedName>
</protein>
<keyword evidence="14" id="KW-0968">Cytoplasmic vesicle</keyword>
<comment type="function">
    <text evidence="19">Phospholipid scramblase involved in autophagy. Cycles between the preautophagosomal structure/phagophore assembly site (PAS) and the cytoplasmic vesicle pool and supplies membrane for the growing autophagosome. Lipid scramblase activity plays a key role in preautophagosomal structure/phagophore assembly by distributing the phospholipids that arrive through ATG2 from the cytoplasmic to the luminal leaflet of the bilayer, thereby driving autophagosomal membrane expansion.</text>
</comment>
<comment type="catalytic activity">
    <reaction evidence="15">
        <text>a 1,2-diacyl-sn-glycero-3-phospho-L-serine(in) = a 1,2-diacyl-sn-glycero-3-phospho-L-serine(out)</text>
        <dbReference type="Rhea" id="RHEA:38663"/>
        <dbReference type="ChEBI" id="CHEBI:57262"/>
    </reaction>
</comment>
<keyword evidence="12 19" id="KW-0445">Lipid transport</keyword>
<dbReference type="GO" id="GO:0005789">
    <property type="term" value="C:endoplasmic reticulum membrane"/>
    <property type="evidence" value="ECO:0007669"/>
    <property type="project" value="UniProtKB-SubCell"/>
</dbReference>
<evidence type="ECO:0000256" key="20">
    <source>
        <dbReference type="SAM" id="MobiDB-lite"/>
    </source>
</evidence>
<name>A0A0C3F9Z2_PILCF</name>
<dbReference type="InParanoid" id="A0A0C3F9Z2"/>
<evidence type="ECO:0000256" key="11">
    <source>
        <dbReference type="ARBA" id="ARBA00023034"/>
    </source>
</evidence>
<feature type="compositionally biased region" description="Basic residues" evidence="20">
    <location>
        <begin position="1"/>
        <end position="12"/>
    </location>
</feature>
<evidence type="ECO:0000256" key="9">
    <source>
        <dbReference type="ARBA" id="ARBA00022989"/>
    </source>
</evidence>
<evidence type="ECO:0000256" key="2">
    <source>
        <dbReference type="ARBA" id="ARBA00004477"/>
    </source>
</evidence>
<evidence type="ECO:0000256" key="14">
    <source>
        <dbReference type="ARBA" id="ARBA00023329"/>
    </source>
</evidence>
<keyword evidence="13 19" id="KW-0472">Membrane</keyword>
<sequence>MAQGRSPHRLNPRRQPLTALSSAKAPNAATTSTAKLDAHNIANRIVRQENYLIALFNKELLDLHVPLLPALDRLVGGKVGRRLGPDGEGIEKMLTRPLVWNLRFCLMGLLFDPQGRVRKVYLKGKNRTALIEGLRRGFIFIGILNAIFVPFIVLYLLIFVAFISGSFAAVLLLASVIDPDLFVHFEVTPHRTVLFYLGVFGSIMAGARGMMPDDNGVFDPELLMEEVIRYTHYMPGEWKDQMHSKQVFGELFAMKIAIIVQELVLTLFVLWFSLPQCTRNY</sequence>
<feature type="transmembrane region" description="Helical" evidence="19">
    <location>
        <begin position="137"/>
        <end position="156"/>
    </location>
</feature>
<dbReference type="GO" id="GO:0000422">
    <property type="term" value="P:autophagy of mitochondrion"/>
    <property type="evidence" value="ECO:0007669"/>
    <property type="project" value="TreeGrafter"/>
</dbReference>
<comment type="caution">
    <text evidence="19">Lacks conserved residue(s) required for the propagation of feature annotation.</text>
</comment>
<feature type="transmembrane region" description="Helical" evidence="19">
    <location>
        <begin position="193"/>
        <end position="211"/>
    </location>
</feature>
<dbReference type="AlphaFoldDB" id="A0A0C3F9Z2"/>
<keyword evidence="7 19" id="KW-0813">Transport</keyword>
<dbReference type="GO" id="GO:0005776">
    <property type="term" value="C:autophagosome"/>
    <property type="evidence" value="ECO:0007669"/>
    <property type="project" value="TreeGrafter"/>
</dbReference>
<keyword evidence="22" id="KW-1185">Reference proteome</keyword>
<dbReference type="GO" id="GO:0030659">
    <property type="term" value="C:cytoplasmic vesicle membrane"/>
    <property type="evidence" value="ECO:0007669"/>
    <property type="project" value="UniProtKB-SubCell"/>
</dbReference>
<dbReference type="HOGENOM" id="CLU_824169_0_0_1"/>
<evidence type="ECO:0000256" key="16">
    <source>
        <dbReference type="ARBA" id="ARBA00024615"/>
    </source>
</evidence>
<proteinExistence type="inferred from homology"/>
<keyword evidence="10 19" id="KW-0072">Autophagy</keyword>
<dbReference type="EMBL" id="KN832999">
    <property type="protein sequence ID" value="KIM81480.1"/>
    <property type="molecule type" value="Genomic_DNA"/>
</dbReference>
<dbReference type="GO" id="GO:0034727">
    <property type="term" value="P:piecemeal microautophagy of the nucleus"/>
    <property type="evidence" value="ECO:0007669"/>
    <property type="project" value="TreeGrafter"/>
</dbReference>
<evidence type="ECO:0000256" key="10">
    <source>
        <dbReference type="ARBA" id="ARBA00023006"/>
    </source>
</evidence>
<feature type="transmembrane region" description="Helical" evidence="19">
    <location>
        <begin position="162"/>
        <end position="181"/>
    </location>
</feature>
<dbReference type="STRING" id="765440.A0A0C3F9Z2"/>
<gene>
    <name evidence="21" type="ORF">PILCRDRAFT_8829</name>
</gene>
<reference evidence="21 22" key="1">
    <citation type="submission" date="2014-04" db="EMBL/GenBank/DDBJ databases">
        <authorList>
            <consortium name="DOE Joint Genome Institute"/>
            <person name="Kuo A."/>
            <person name="Tarkka M."/>
            <person name="Buscot F."/>
            <person name="Kohler A."/>
            <person name="Nagy L.G."/>
            <person name="Floudas D."/>
            <person name="Copeland A."/>
            <person name="Barry K.W."/>
            <person name="Cichocki N."/>
            <person name="Veneault-Fourrey C."/>
            <person name="LaButti K."/>
            <person name="Lindquist E.A."/>
            <person name="Lipzen A."/>
            <person name="Lundell T."/>
            <person name="Morin E."/>
            <person name="Murat C."/>
            <person name="Sun H."/>
            <person name="Tunlid A."/>
            <person name="Henrissat B."/>
            <person name="Grigoriev I.V."/>
            <person name="Hibbett D.S."/>
            <person name="Martin F."/>
            <person name="Nordberg H.P."/>
            <person name="Cantor M.N."/>
            <person name="Hua S.X."/>
        </authorList>
    </citation>
    <scope>NUCLEOTIDE SEQUENCE [LARGE SCALE GENOMIC DNA]</scope>
    <source>
        <strain evidence="21 22">F 1598</strain>
    </source>
</reference>
<comment type="similarity">
    <text evidence="5 19">Belongs to the ATG9 family.</text>
</comment>
<comment type="catalytic activity">
    <reaction evidence="17">
        <text>a 1,2-diacyl-sn-glycero-3-phospho-(1D-myo-inositol-3-phosphate)(in) = a 1,2-diacyl-sn-glycero-3-phospho-(1D-myo-inositol-3-phosphate)(out)</text>
        <dbReference type="Rhea" id="RHEA:67920"/>
        <dbReference type="ChEBI" id="CHEBI:58088"/>
    </reaction>
</comment>
<evidence type="ECO:0000256" key="15">
    <source>
        <dbReference type="ARBA" id="ARBA00024479"/>
    </source>
</evidence>
<feature type="region of interest" description="Disordered" evidence="20">
    <location>
        <begin position="1"/>
        <end position="28"/>
    </location>
</feature>
<dbReference type="Pfam" id="PF04109">
    <property type="entry name" value="ATG9"/>
    <property type="match status" value="1"/>
</dbReference>
<comment type="subcellular location">
    <subcellularLocation>
        <location evidence="1">Cytoplasmic vesicle membrane</location>
        <topology evidence="1">Multi-pass membrane protein</topology>
    </subcellularLocation>
    <subcellularLocation>
        <location evidence="2">Endoplasmic reticulum membrane</location>
        <topology evidence="2">Multi-pass membrane protein</topology>
    </subcellularLocation>
    <subcellularLocation>
        <location evidence="4">Golgi apparatus membrane</location>
        <topology evidence="4">Multi-pass membrane protein</topology>
    </subcellularLocation>
    <subcellularLocation>
        <location evidence="3 19">Preautophagosomal structure membrane</location>
        <topology evidence="3 19">Multi-pass membrane protein</topology>
    </subcellularLocation>
</comment>
<evidence type="ECO:0000256" key="17">
    <source>
        <dbReference type="ARBA" id="ARBA00024621"/>
    </source>
</evidence>
<evidence type="ECO:0000256" key="5">
    <source>
        <dbReference type="ARBA" id="ARBA00006185"/>
    </source>
</evidence>
<evidence type="ECO:0000256" key="19">
    <source>
        <dbReference type="RuleBase" id="RU364027"/>
    </source>
</evidence>
<dbReference type="GO" id="GO:0006869">
    <property type="term" value="P:lipid transport"/>
    <property type="evidence" value="ECO:0007669"/>
    <property type="project" value="UniProtKB-KW"/>
</dbReference>
<keyword evidence="8 19" id="KW-0812">Transmembrane</keyword>
<dbReference type="GO" id="GO:0000139">
    <property type="term" value="C:Golgi membrane"/>
    <property type="evidence" value="ECO:0007669"/>
    <property type="project" value="UniProtKB-SubCell"/>
</dbReference>
<keyword evidence="11" id="KW-0333">Golgi apparatus</keyword>
<evidence type="ECO:0000256" key="3">
    <source>
        <dbReference type="ARBA" id="ARBA00004511"/>
    </source>
</evidence>
<organism evidence="21 22">
    <name type="scientific">Piloderma croceum (strain F 1598)</name>
    <dbReference type="NCBI Taxonomy" id="765440"/>
    <lineage>
        <taxon>Eukaryota</taxon>
        <taxon>Fungi</taxon>
        <taxon>Dikarya</taxon>
        <taxon>Basidiomycota</taxon>
        <taxon>Agaricomycotina</taxon>
        <taxon>Agaricomycetes</taxon>
        <taxon>Agaricomycetidae</taxon>
        <taxon>Atheliales</taxon>
        <taxon>Atheliaceae</taxon>
        <taxon>Piloderma</taxon>
    </lineage>
</organism>